<dbReference type="PANTHER" id="PTHR12015:SF198">
    <property type="entry name" value="PLATELET BASIC PROTEIN"/>
    <property type="match status" value="1"/>
</dbReference>
<evidence type="ECO:0000256" key="2">
    <source>
        <dbReference type="SAM" id="MobiDB-lite"/>
    </source>
</evidence>
<dbReference type="SMART" id="SM00199">
    <property type="entry name" value="SCY"/>
    <property type="match status" value="1"/>
</dbReference>
<dbReference type="PANTHER" id="PTHR12015">
    <property type="entry name" value="SMALL INDUCIBLE CYTOKINE A"/>
    <property type="match status" value="1"/>
</dbReference>
<dbReference type="KEGG" id="kmr:108245629"/>
<sequence>MKSAVFAFLACTLVLSAQGQLASRSSKCKCSNGFLTRINPSMFKGEPVVYQPSVFCSRTEIILKTKDNKEKCLDPESRLGKRILEVRQKHRKAGAVRMTTASAQTSTSDSTRRHTTFKM</sequence>
<dbReference type="Proteomes" id="UP000264800">
    <property type="component" value="Unplaced"/>
</dbReference>
<dbReference type="OrthoDB" id="8894385at2759"/>
<dbReference type="InterPro" id="IPR001811">
    <property type="entry name" value="Chemokine_IL8-like_dom"/>
</dbReference>
<organism evidence="5 6">
    <name type="scientific">Kryptolebias marmoratus</name>
    <name type="common">Mangrove killifish</name>
    <name type="synonym">Rivulus marmoratus</name>
    <dbReference type="NCBI Taxonomy" id="37003"/>
    <lineage>
        <taxon>Eukaryota</taxon>
        <taxon>Metazoa</taxon>
        <taxon>Chordata</taxon>
        <taxon>Craniata</taxon>
        <taxon>Vertebrata</taxon>
        <taxon>Euteleostomi</taxon>
        <taxon>Actinopterygii</taxon>
        <taxon>Neopterygii</taxon>
        <taxon>Teleostei</taxon>
        <taxon>Neoteleostei</taxon>
        <taxon>Acanthomorphata</taxon>
        <taxon>Ovalentaria</taxon>
        <taxon>Atherinomorphae</taxon>
        <taxon>Cyprinodontiformes</taxon>
        <taxon>Rivulidae</taxon>
        <taxon>Kryptolebias</taxon>
    </lineage>
</organism>
<dbReference type="AlphaFoldDB" id="A0A3Q2ZXB8"/>
<feature type="domain" description="Chemokine interleukin-8-like" evidence="4">
    <location>
        <begin position="25"/>
        <end position="87"/>
    </location>
</feature>
<dbReference type="RefSeq" id="XP_017288183.1">
    <property type="nucleotide sequence ID" value="XM_017432694.3"/>
</dbReference>
<dbReference type="Gene3D" id="2.40.50.40">
    <property type="match status" value="1"/>
</dbReference>
<feature type="region of interest" description="Disordered" evidence="2">
    <location>
        <begin position="90"/>
        <end position="119"/>
    </location>
</feature>
<keyword evidence="3" id="KW-0732">Signal</keyword>
<dbReference type="OMA" id="NTWSSTR"/>
<dbReference type="GO" id="GO:0006955">
    <property type="term" value="P:immune response"/>
    <property type="evidence" value="ECO:0007669"/>
    <property type="project" value="InterPro"/>
</dbReference>
<evidence type="ECO:0000313" key="5">
    <source>
        <dbReference type="Ensembl" id="ENSKMAP00000002964.1"/>
    </source>
</evidence>
<evidence type="ECO:0000259" key="4">
    <source>
        <dbReference type="SMART" id="SM00199"/>
    </source>
</evidence>
<proteinExistence type="predicted"/>
<dbReference type="PRINTS" id="PR00436">
    <property type="entry name" value="INTERLEUKIN8"/>
</dbReference>
<dbReference type="RefSeq" id="XP_024865462.1">
    <property type="nucleotide sequence ID" value="XM_025009694.2"/>
</dbReference>
<reference evidence="5" key="1">
    <citation type="submission" date="2025-08" db="UniProtKB">
        <authorList>
            <consortium name="Ensembl"/>
        </authorList>
    </citation>
    <scope>IDENTIFICATION</scope>
</reference>
<dbReference type="InterPro" id="IPR039809">
    <property type="entry name" value="Chemokine_b/g/d"/>
</dbReference>
<keyword evidence="6" id="KW-1185">Reference proteome</keyword>
<dbReference type="GeneID" id="108245629"/>
<reference evidence="5" key="2">
    <citation type="submission" date="2025-09" db="UniProtKB">
        <authorList>
            <consortium name="Ensembl"/>
        </authorList>
    </citation>
    <scope>IDENTIFICATION</scope>
</reference>
<dbReference type="Ensembl" id="ENSKMAT00000003026.1">
    <property type="protein sequence ID" value="ENSKMAP00000002964.1"/>
    <property type="gene ID" value="ENSKMAG00000002286.1"/>
</dbReference>
<dbReference type="InterPro" id="IPR036048">
    <property type="entry name" value="Interleukin_8-like_sf"/>
</dbReference>
<dbReference type="SUPFAM" id="SSF54117">
    <property type="entry name" value="Interleukin 8-like chemokines"/>
    <property type="match status" value="1"/>
</dbReference>
<dbReference type="RefSeq" id="XP_037831371.1">
    <property type="nucleotide sequence ID" value="XM_037975443.1"/>
</dbReference>
<accession>A0A3Q2ZXB8</accession>
<keyword evidence="1" id="KW-0202">Cytokine</keyword>
<feature type="compositionally biased region" description="Low complexity" evidence="2">
    <location>
        <begin position="99"/>
        <end position="109"/>
    </location>
</feature>
<dbReference type="GO" id="GO:0005615">
    <property type="term" value="C:extracellular space"/>
    <property type="evidence" value="ECO:0007669"/>
    <property type="project" value="UniProtKB-KW"/>
</dbReference>
<dbReference type="RefSeq" id="XP_037831368.1">
    <property type="nucleotide sequence ID" value="XM_037975440.1"/>
</dbReference>
<dbReference type="STRING" id="37003.ENSKMAP00000002964"/>
<name>A0A3Q2ZXB8_KRYMA</name>
<feature type="signal peptide" evidence="3">
    <location>
        <begin position="1"/>
        <end position="19"/>
    </location>
</feature>
<dbReference type="GeneTree" id="ENSGT01140000282679"/>
<feature type="chain" id="PRO_5018716078" evidence="3">
    <location>
        <begin position="20"/>
        <end position="119"/>
    </location>
</feature>
<dbReference type="GO" id="GO:0008009">
    <property type="term" value="F:chemokine activity"/>
    <property type="evidence" value="ECO:0007669"/>
    <property type="project" value="InterPro"/>
</dbReference>
<dbReference type="Pfam" id="PF00048">
    <property type="entry name" value="IL8"/>
    <property type="match status" value="1"/>
</dbReference>
<evidence type="ECO:0000313" key="6">
    <source>
        <dbReference type="Proteomes" id="UP000264800"/>
    </source>
</evidence>
<evidence type="ECO:0000256" key="3">
    <source>
        <dbReference type="SAM" id="SignalP"/>
    </source>
</evidence>
<protein>
    <submittedName>
        <fullName evidence="5">Interleukin-8-like</fullName>
    </submittedName>
</protein>
<evidence type="ECO:0000256" key="1">
    <source>
        <dbReference type="ARBA" id="ARBA00022514"/>
    </source>
</evidence>